<dbReference type="EMBL" id="KV453915">
    <property type="protein sequence ID" value="ODV77554.1"/>
    <property type="molecule type" value="Genomic_DNA"/>
</dbReference>
<gene>
    <name evidence="1" type="ORF">CANTADRAFT_315418</name>
</gene>
<reference evidence="2" key="1">
    <citation type="submission" date="2016-05" db="EMBL/GenBank/DDBJ databases">
        <title>Comparative genomics of biotechnologically important yeasts.</title>
        <authorList>
            <consortium name="DOE Joint Genome Institute"/>
            <person name="Riley R."/>
            <person name="Haridas S."/>
            <person name="Wolfe K.H."/>
            <person name="Lopes M.R."/>
            <person name="Hittinger C.T."/>
            <person name="Goker M."/>
            <person name="Salamov A."/>
            <person name="Wisecaver J."/>
            <person name="Long T.M."/>
            <person name="Aerts A.L."/>
            <person name="Barry K."/>
            <person name="Choi C."/>
            <person name="Clum A."/>
            <person name="Coughlan A.Y."/>
            <person name="Deshpande S."/>
            <person name="Douglass A.P."/>
            <person name="Hanson S.J."/>
            <person name="Klenk H.-P."/>
            <person name="Labutti K."/>
            <person name="Lapidus A."/>
            <person name="Lindquist E."/>
            <person name="Lipzen A."/>
            <person name="Meier-Kolthoff J.P."/>
            <person name="Ohm R.A."/>
            <person name="Otillar R.P."/>
            <person name="Pangilinan J."/>
            <person name="Peng Y."/>
            <person name="Rokas A."/>
            <person name="Rosa C.A."/>
            <person name="Scheuner C."/>
            <person name="Sibirny A.A."/>
            <person name="Slot J.C."/>
            <person name="Stielow J.B."/>
            <person name="Sun H."/>
            <person name="Kurtzman C.P."/>
            <person name="Blackwell M."/>
            <person name="Grigoriev I.V."/>
            <person name="Jeffries T.W."/>
        </authorList>
    </citation>
    <scope>NUCLEOTIDE SEQUENCE [LARGE SCALE GENOMIC DNA]</scope>
    <source>
        <strain evidence="2">NRRL Y-17324</strain>
    </source>
</reference>
<proteinExistence type="predicted"/>
<evidence type="ECO:0000313" key="2">
    <source>
        <dbReference type="Proteomes" id="UP000094285"/>
    </source>
</evidence>
<organism evidence="1 2">
    <name type="scientific">Suhomyces tanzawaensis NRRL Y-17324</name>
    <dbReference type="NCBI Taxonomy" id="984487"/>
    <lineage>
        <taxon>Eukaryota</taxon>
        <taxon>Fungi</taxon>
        <taxon>Dikarya</taxon>
        <taxon>Ascomycota</taxon>
        <taxon>Saccharomycotina</taxon>
        <taxon>Pichiomycetes</taxon>
        <taxon>Debaryomycetaceae</taxon>
        <taxon>Suhomyces</taxon>
    </lineage>
</organism>
<dbReference type="GeneID" id="30982541"/>
<dbReference type="RefSeq" id="XP_020062676.1">
    <property type="nucleotide sequence ID" value="XM_020208404.1"/>
</dbReference>
<evidence type="ECO:0000313" key="1">
    <source>
        <dbReference type="EMBL" id="ODV77554.1"/>
    </source>
</evidence>
<dbReference type="AlphaFoldDB" id="A0A1E4SDG2"/>
<dbReference type="OrthoDB" id="4026588at2759"/>
<sequence length="290" mass="33024">MQFSELQPTASPSPVVLIIRWASKLSIEFFPSSECDVYIITNPKSFLSYIQKLVEPVEDLSIVTIFSGLENLVEALKFLAQFTSNESKYRTIYENNCRHHSKAYRLEESELPLVMSEGQYDLPLAFNLSIILDSKDLDDHLAAKSVVLQQYLRLIALKHGGLLLSLQDLSEVLKTPQKLFQFNPQAKPIYDSSQTVEQDGIDVVLNIPSGWDSWTKIILLAKSAIFQDNPSLMLDEKSLREANKTYDDYFEADGNLETLMEKVYGKIKVQEPKKLQDTLQFNDMLVQASM</sequence>
<dbReference type="Proteomes" id="UP000094285">
    <property type="component" value="Unassembled WGS sequence"/>
</dbReference>
<protein>
    <submittedName>
        <fullName evidence="1">Uncharacterized protein</fullName>
    </submittedName>
</protein>
<name>A0A1E4SDG2_9ASCO</name>
<accession>A0A1E4SDG2</accession>
<keyword evidence="2" id="KW-1185">Reference proteome</keyword>